<name>A0ABT3RKM7_9BACT</name>
<reference evidence="2 3" key="1">
    <citation type="submission" date="2022-11" db="EMBL/GenBank/DDBJ databases">
        <title>The characterization of three novel Bacteroidetes species and genomic analysis of their roles in tidal elemental geochemical cycles.</title>
        <authorList>
            <person name="Ma K.-J."/>
        </authorList>
    </citation>
    <scope>NUCLEOTIDE SEQUENCE [LARGE SCALE GENOMIC DNA]</scope>
    <source>
        <strain evidence="2 3">M82</strain>
    </source>
</reference>
<dbReference type="Proteomes" id="UP001207228">
    <property type="component" value="Unassembled WGS sequence"/>
</dbReference>
<organism evidence="2 3">
    <name type="scientific">Pontibacter anaerobius</name>
    <dbReference type="NCBI Taxonomy" id="2993940"/>
    <lineage>
        <taxon>Bacteria</taxon>
        <taxon>Pseudomonadati</taxon>
        <taxon>Bacteroidota</taxon>
        <taxon>Cytophagia</taxon>
        <taxon>Cytophagales</taxon>
        <taxon>Hymenobacteraceae</taxon>
        <taxon>Pontibacter</taxon>
    </lineage>
</organism>
<protein>
    <submittedName>
        <fullName evidence="2">Uncharacterized protein</fullName>
    </submittedName>
</protein>
<evidence type="ECO:0000256" key="1">
    <source>
        <dbReference type="SAM" id="MobiDB-lite"/>
    </source>
</evidence>
<sequence>MSLIGSRTQPDASGLSEVSDFTSIVGHESGDSRQKINSVV</sequence>
<feature type="region of interest" description="Disordered" evidence="1">
    <location>
        <begin position="1"/>
        <end position="40"/>
    </location>
</feature>
<evidence type="ECO:0000313" key="2">
    <source>
        <dbReference type="EMBL" id="MCX2742011.1"/>
    </source>
</evidence>
<dbReference type="EMBL" id="JAPFQO010000014">
    <property type="protein sequence ID" value="MCX2742011.1"/>
    <property type="molecule type" value="Genomic_DNA"/>
</dbReference>
<keyword evidence="3" id="KW-1185">Reference proteome</keyword>
<accession>A0ABT3RKM7</accession>
<feature type="compositionally biased region" description="Polar residues" evidence="1">
    <location>
        <begin position="1"/>
        <end position="11"/>
    </location>
</feature>
<proteinExistence type="predicted"/>
<dbReference type="RefSeq" id="WP_266054243.1">
    <property type="nucleotide sequence ID" value="NZ_JAPFQO010000014.1"/>
</dbReference>
<evidence type="ECO:0000313" key="3">
    <source>
        <dbReference type="Proteomes" id="UP001207228"/>
    </source>
</evidence>
<comment type="caution">
    <text evidence="2">The sequence shown here is derived from an EMBL/GenBank/DDBJ whole genome shotgun (WGS) entry which is preliminary data.</text>
</comment>
<gene>
    <name evidence="2" type="ORF">OO017_18785</name>
</gene>